<name>A0ABM8EC36_9HYPH</name>
<dbReference type="SUPFAM" id="SSF82693">
    <property type="entry name" value="Multidrug efflux transporter AcrB pore domain, PN1, PN2, PC1 and PC2 subdomains"/>
    <property type="match status" value="4"/>
</dbReference>
<evidence type="ECO:0000256" key="2">
    <source>
        <dbReference type="ARBA" id="ARBA00010942"/>
    </source>
</evidence>
<evidence type="ECO:0000256" key="3">
    <source>
        <dbReference type="ARBA" id="ARBA00022448"/>
    </source>
</evidence>
<keyword evidence="3 9" id="KW-0813">Transport</keyword>
<gene>
    <name evidence="10" type="ORF">SS37A_30840</name>
</gene>
<dbReference type="RefSeq" id="WP_281929008.1">
    <property type="nucleotide sequence ID" value="NZ_AP027142.1"/>
</dbReference>
<keyword evidence="6 9" id="KW-0812">Transmembrane</keyword>
<dbReference type="Gene3D" id="3.30.70.1430">
    <property type="entry name" value="Multidrug efflux transporter AcrB pore domain"/>
    <property type="match status" value="2"/>
</dbReference>
<dbReference type="InterPro" id="IPR027463">
    <property type="entry name" value="AcrB_DN_DC_subdom"/>
</dbReference>
<dbReference type="Proteomes" id="UP001317629">
    <property type="component" value="Chromosome"/>
</dbReference>
<proteinExistence type="inferred from homology"/>
<dbReference type="PRINTS" id="PR00702">
    <property type="entry name" value="ACRIFLAVINRP"/>
</dbReference>
<evidence type="ECO:0000313" key="10">
    <source>
        <dbReference type="EMBL" id="BDV35555.1"/>
    </source>
</evidence>
<evidence type="ECO:0000313" key="11">
    <source>
        <dbReference type="Proteomes" id="UP001317629"/>
    </source>
</evidence>
<evidence type="ECO:0000256" key="8">
    <source>
        <dbReference type="ARBA" id="ARBA00023136"/>
    </source>
</evidence>
<comment type="subcellular location">
    <subcellularLocation>
        <location evidence="1 9">Cell inner membrane</location>
        <topology evidence="1 9">Multi-pass membrane protein</topology>
    </subcellularLocation>
</comment>
<dbReference type="Gene3D" id="3.30.2090.10">
    <property type="entry name" value="Multidrug efflux transporter AcrB TolC docking domain, DN and DC subdomains"/>
    <property type="match status" value="2"/>
</dbReference>
<feature type="transmembrane region" description="Helical" evidence="9">
    <location>
        <begin position="345"/>
        <end position="364"/>
    </location>
</feature>
<dbReference type="InterPro" id="IPR001036">
    <property type="entry name" value="Acrflvin-R"/>
</dbReference>
<feature type="transmembrane region" description="Helical" evidence="9">
    <location>
        <begin position="371"/>
        <end position="393"/>
    </location>
</feature>
<keyword evidence="7 9" id="KW-1133">Transmembrane helix</keyword>
<evidence type="ECO:0000256" key="1">
    <source>
        <dbReference type="ARBA" id="ARBA00004429"/>
    </source>
</evidence>
<dbReference type="Gene3D" id="1.20.1640.10">
    <property type="entry name" value="Multidrug efflux transporter AcrB transmembrane domain"/>
    <property type="match status" value="2"/>
</dbReference>
<keyword evidence="4" id="KW-1003">Cell membrane</keyword>
<dbReference type="InterPro" id="IPR004764">
    <property type="entry name" value="MdtF-like"/>
</dbReference>
<dbReference type="NCBIfam" id="TIGR00915">
    <property type="entry name" value="2A0602"/>
    <property type="match status" value="1"/>
</dbReference>
<feature type="transmembrane region" description="Helical" evidence="9">
    <location>
        <begin position="540"/>
        <end position="557"/>
    </location>
</feature>
<evidence type="ECO:0000256" key="7">
    <source>
        <dbReference type="ARBA" id="ARBA00022989"/>
    </source>
</evidence>
<dbReference type="EMBL" id="AP027142">
    <property type="protein sequence ID" value="BDV35555.1"/>
    <property type="molecule type" value="Genomic_DNA"/>
</dbReference>
<dbReference type="SUPFAM" id="SSF82714">
    <property type="entry name" value="Multidrug efflux transporter AcrB TolC docking domain, DN and DC subdomains"/>
    <property type="match status" value="2"/>
</dbReference>
<reference evidence="10 11" key="1">
    <citation type="journal article" date="2023" name="Int. J. Syst. Evol. Microbiol.">
        <title>Methylocystis iwaonis sp. nov., a type II methane-oxidizing bacterium from surface soil of a rice paddy field in Japan, and emended description of the genus Methylocystis (ex Whittenbury et al. 1970) Bowman et al. 1993.</title>
        <authorList>
            <person name="Kaise H."/>
            <person name="Sawadogo J.B."/>
            <person name="Alam M.S."/>
            <person name="Ueno C."/>
            <person name="Dianou D."/>
            <person name="Shinjo R."/>
            <person name="Asakawa S."/>
        </authorList>
    </citation>
    <scope>NUCLEOTIDE SEQUENCE [LARGE SCALE GENOMIC DNA]</scope>
    <source>
        <strain evidence="10 11">SS37A-Re</strain>
    </source>
</reference>
<dbReference type="Pfam" id="PF00873">
    <property type="entry name" value="ACR_tran"/>
    <property type="match status" value="1"/>
</dbReference>
<feature type="transmembrane region" description="Helical" evidence="9">
    <location>
        <begin position="928"/>
        <end position="949"/>
    </location>
</feature>
<evidence type="ECO:0000256" key="6">
    <source>
        <dbReference type="ARBA" id="ARBA00022692"/>
    </source>
</evidence>
<evidence type="ECO:0000256" key="5">
    <source>
        <dbReference type="ARBA" id="ARBA00022519"/>
    </source>
</evidence>
<evidence type="ECO:0000256" key="9">
    <source>
        <dbReference type="RuleBase" id="RU364070"/>
    </source>
</evidence>
<feature type="transmembrane region" description="Helical" evidence="9">
    <location>
        <begin position="898"/>
        <end position="922"/>
    </location>
</feature>
<dbReference type="Gene3D" id="3.30.70.1440">
    <property type="entry name" value="Multidrug efflux transporter AcrB pore domain"/>
    <property type="match status" value="1"/>
</dbReference>
<dbReference type="SUPFAM" id="SSF82866">
    <property type="entry name" value="Multidrug efflux transporter AcrB transmembrane domain"/>
    <property type="match status" value="2"/>
</dbReference>
<dbReference type="PANTHER" id="PTHR32063:SF13">
    <property type="entry name" value="MULTIDRUG EFFLUX PUMP SUBUNIT ACRB-RELATED"/>
    <property type="match status" value="1"/>
</dbReference>
<feature type="transmembrane region" description="Helical" evidence="9">
    <location>
        <begin position="875"/>
        <end position="891"/>
    </location>
</feature>
<feature type="transmembrane region" description="Helical" evidence="9">
    <location>
        <begin position="474"/>
        <end position="492"/>
    </location>
</feature>
<protein>
    <recommendedName>
        <fullName evidence="9">Efflux pump membrane transporter</fullName>
    </recommendedName>
</protein>
<feature type="transmembrane region" description="Helical" evidence="9">
    <location>
        <begin position="978"/>
        <end position="998"/>
    </location>
</feature>
<keyword evidence="8 9" id="KW-0472">Membrane</keyword>
<dbReference type="PANTHER" id="PTHR32063">
    <property type="match status" value="1"/>
</dbReference>
<comment type="similarity">
    <text evidence="2 9">Belongs to the resistance-nodulation-cell division (RND) (TC 2.A.6) family.</text>
</comment>
<feature type="transmembrane region" description="Helical" evidence="9">
    <location>
        <begin position="12"/>
        <end position="31"/>
    </location>
</feature>
<keyword evidence="5 9" id="KW-0997">Cell inner membrane</keyword>
<dbReference type="Gene3D" id="3.30.70.1320">
    <property type="entry name" value="Multidrug efflux transporter AcrB pore domain like"/>
    <property type="match status" value="1"/>
</dbReference>
<feature type="transmembrane region" description="Helical" evidence="9">
    <location>
        <begin position="1010"/>
        <end position="1032"/>
    </location>
</feature>
<feature type="transmembrane region" description="Helical" evidence="9">
    <location>
        <begin position="442"/>
        <end position="462"/>
    </location>
</feature>
<keyword evidence="11" id="KW-1185">Reference proteome</keyword>
<sequence length="1062" mass="113216">MISKFFIEHPILANVIAVVIVVIGLVAMRSLPVAQYPNIVPPTVVVSTNYPGASPQTVIDNVALPIELQVNGVDNMLYMSSTSAADGSYQLIVTFKIGTDPDMAQVLVQNRVSNALSSLPAAVQSQGVTVQKKSTAILQIIALNSPKGTFDASFLSNYATINLVNELARLHGVANVTVFGAAKYAMRVWMDPRKLYSFGLTPQDVSTAINQQSQLVAAGQTGMPPAAKNQDFQYTVDIRSRFNDPGEFENIIVKSEGTVQGGRLVRVKDIGRVELGSQNYSQQCKMNDRPAGCIAIFQTPDANAIQVSQEVRAKMVELARRFPQDLQYTLPLDTTDFVKTSINEVYTTLYEAGILVLVVILVFLQNFRATLVPATTVPVTIIGAFAGMAALGYSINMSTLFGVVLAIGIVVDDAIVIVEGASKYIEQGMSGHDAAIRAMKELFGPIIGITLVLMAVFVPPAFLPGLSGKMLAQFAVVIATTALISAINAATLKPTQCAQWLRPQQAENTNAFYRAFNIAYNYLEGIYIRFVGALVARSKAVVLIGLAISALAVWGIARLPKAFIPNEDQGYLIVVAQLPEGASLERTANTLSEAARSGMSTPGVKNVITIAGVSVLDNNAVLSNAGVAYLSLDDWDARGKAKDQDIASLTKIVQKKLASISDGLAVVVAPPAIQGVGNASGFQMQVNLMGGSFDYAKLGVAAQNMVKNAQADAALQQPSTTFRANSPHVGLNVDRVQAETVKVSVGDVFSALTSYVGSSYVSQFTKFGQVLQVYVQADSQFRLQPEDLLNMYVRGTDGNMVAIGTLAQLTQTSAPPLITLFNLYPSATITGGSAPGVSSGQAMEHMESVAAKTLPSDMGYAWSAVSYQEEITGNLLYLGFAMSVLLVYLVLAGQYESWLLPLAVIAAVPLALVGPALTLTSLGIDNNLYVQIGLMLLIALSAKNGILIVEVAREVRLNDGKPILESAIDAARSRFRPILMTSIAFILGVLPLVLATGAGANSRRSLGTSVFTGMISSTVLAVLLVPAFFVVLQTLDERWRGNSHTPKKTEPKTLEEIEAEIA</sequence>
<accession>A0ABM8EC36</accession>
<evidence type="ECO:0000256" key="4">
    <source>
        <dbReference type="ARBA" id="ARBA00022475"/>
    </source>
</evidence>
<feature type="transmembrane region" description="Helical" evidence="9">
    <location>
        <begin position="399"/>
        <end position="421"/>
    </location>
</feature>
<organism evidence="10 11">
    <name type="scientific">Methylocystis iwaonis</name>
    <dbReference type="NCBI Taxonomy" id="2885079"/>
    <lineage>
        <taxon>Bacteria</taxon>
        <taxon>Pseudomonadati</taxon>
        <taxon>Pseudomonadota</taxon>
        <taxon>Alphaproteobacteria</taxon>
        <taxon>Hyphomicrobiales</taxon>
        <taxon>Methylocystaceae</taxon>
        <taxon>Methylocystis</taxon>
    </lineage>
</organism>